<protein>
    <submittedName>
        <fullName evidence="1">Uncharacterized protein</fullName>
    </submittedName>
</protein>
<evidence type="ECO:0000313" key="1">
    <source>
        <dbReference type="EMBL" id="JAE38551.1"/>
    </source>
</evidence>
<dbReference type="AlphaFoldDB" id="A0A0A9HUJ1"/>
<organism evidence="1">
    <name type="scientific">Arundo donax</name>
    <name type="common">Giant reed</name>
    <name type="synonym">Donax arundinaceus</name>
    <dbReference type="NCBI Taxonomy" id="35708"/>
    <lineage>
        <taxon>Eukaryota</taxon>
        <taxon>Viridiplantae</taxon>
        <taxon>Streptophyta</taxon>
        <taxon>Embryophyta</taxon>
        <taxon>Tracheophyta</taxon>
        <taxon>Spermatophyta</taxon>
        <taxon>Magnoliopsida</taxon>
        <taxon>Liliopsida</taxon>
        <taxon>Poales</taxon>
        <taxon>Poaceae</taxon>
        <taxon>PACMAD clade</taxon>
        <taxon>Arundinoideae</taxon>
        <taxon>Arundineae</taxon>
        <taxon>Arundo</taxon>
    </lineage>
</organism>
<dbReference type="EMBL" id="GBRH01159345">
    <property type="protein sequence ID" value="JAE38551.1"/>
    <property type="molecule type" value="Transcribed_RNA"/>
</dbReference>
<name>A0A0A9HUJ1_ARUDO</name>
<reference evidence="1" key="1">
    <citation type="submission" date="2014-09" db="EMBL/GenBank/DDBJ databases">
        <authorList>
            <person name="Magalhaes I.L.F."/>
            <person name="Oliveira U."/>
            <person name="Santos F.R."/>
            <person name="Vidigal T.H.D.A."/>
            <person name="Brescovit A.D."/>
            <person name="Santos A.J."/>
        </authorList>
    </citation>
    <scope>NUCLEOTIDE SEQUENCE</scope>
    <source>
        <tissue evidence="1">Shoot tissue taken approximately 20 cm above the soil surface</tissue>
    </source>
</reference>
<accession>A0A0A9HUJ1</accession>
<sequence length="49" mass="5709">MSMTLSFISLPALSHTHKSQCILLTLSVLKFRIFYHLTPIVRCKSLLRY</sequence>
<reference evidence="1" key="2">
    <citation type="journal article" date="2015" name="Data Brief">
        <title>Shoot transcriptome of the giant reed, Arundo donax.</title>
        <authorList>
            <person name="Barrero R.A."/>
            <person name="Guerrero F.D."/>
            <person name="Moolhuijzen P."/>
            <person name="Goolsby J.A."/>
            <person name="Tidwell J."/>
            <person name="Bellgard S.E."/>
            <person name="Bellgard M.I."/>
        </authorList>
    </citation>
    <scope>NUCLEOTIDE SEQUENCE</scope>
    <source>
        <tissue evidence="1">Shoot tissue taken approximately 20 cm above the soil surface</tissue>
    </source>
</reference>
<proteinExistence type="predicted"/>